<dbReference type="GO" id="GO:0009190">
    <property type="term" value="P:cyclic nucleotide biosynthetic process"/>
    <property type="evidence" value="ECO:0007669"/>
    <property type="project" value="InterPro"/>
</dbReference>
<dbReference type="InterPro" id="IPR029787">
    <property type="entry name" value="Nucleotide_cyclase"/>
</dbReference>
<dbReference type="InterPro" id="IPR007890">
    <property type="entry name" value="CHASE2"/>
</dbReference>
<accession>A0A4Y8KIE2</accession>
<dbReference type="EMBL" id="SOHQ01000045">
    <property type="protein sequence ID" value="TFD75202.1"/>
    <property type="molecule type" value="Genomic_DNA"/>
</dbReference>
<evidence type="ECO:0000313" key="2">
    <source>
        <dbReference type="EMBL" id="TFD75202.1"/>
    </source>
</evidence>
<dbReference type="Proteomes" id="UP000298218">
    <property type="component" value="Unassembled WGS sequence"/>
</dbReference>
<comment type="caution">
    <text evidence="2">The sequence shown here is derived from an EMBL/GenBank/DDBJ whole genome shotgun (WGS) entry which is preliminary data.</text>
</comment>
<dbReference type="OrthoDB" id="368920at2"/>
<dbReference type="CDD" id="cd07302">
    <property type="entry name" value="CHD"/>
    <property type="match status" value="1"/>
</dbReference>
<dbReference type="PANTHER" id="PTHR43081:SF1">
    <property type="entry name" value="ADENYLATE CYCLASE, TERMINAL-DIFFERENTIATION SPECIFIC"/>
    <property type="match status" value="1"/>
</dbReference>
<gene>
    <name evidence="2" type="ORF">E3T53_16530</name>
</gene>
<dbReference type="GO" id="GO:0035556">
    <property type="term" value="P:intracellular signal transduction"/>
    <property type="evidence" value="ECO:0007669"/>
    <property type="project" value="InterPro"/>
</dbReference>
<dbReference type="SMART" id="SM00044">
    <property type="entry name" value="CYCc"/>
    <property type="match status" value="1"/>
</dbReference>
<organism evidence="2 3">
    <name type="scientific">Cryobacterium psychrophilum</name>
    <dbReference type="NCBI Taxonomy" id="41988"/>
    <lineage>
        <taxon>Bacteria</taxon>
        <taxon>Bacillati</taxon>
        <taxon>Actinomycetota</taxon>
        <taxon>Actinomycetes</taxon>
        <taxon>Micrococcales</taxon>
        <taxon>Microbacteriaceae</taxon>
        <taxon>Cryobacterium</taxon>
    </lineage>
</organism>
<dbReference type="InterPro" id="IPR050697">
    <property type="entry name" value="Adenylyl/Guanylyl_Cyclase_3/4"/>
</dbReference>
<dbReference type="SUPFAM" id="SSF55073">
    <property type="entry name" value="Nucleotide cyclase"/>
    <property type="match status" value="1"/>
</dbReference>
<dbReference type="PROSITE" id="PS50125">
    <property type="entry name" value="GUANYLATE_CYCLASE_2"/>
    <property type="match status" value="1"/>
</dbReference>
<dbReference type="InterPro" id="IPR001054">
    <property type="entry name" value="A/G_cyclase"/>
</dbReference>
<dbReference type="GO" id="GO:0004016">
    <property type="term" value="F:adenylate cyclase activity"/>
    <property type="evidence" value="ECO:0007669"/>
    <property type="project" value="UniProtKB-ARBA"/>
</dbReference>
<evidence type="ECO:0000256" key="1">
    <source>
        <dbReference type="ARBA" id="ARBA00005381"/>
    </source>
</evidence>
<dbReference type="Gene3D" id="3.30.70.1230">
    <property type="entry name" value="Nucleotide cyclase"/>
    <property type="match status" value="1"/>
</dbReference>
<dbReference type="Pfam" id="PF05226">
    <property type="entry name" value="CHASE2"/>
    <property type="match status" value="1"/>
</dbReference>
<protein>
    <submittedName>
        <fullName evidence="2">Adenylate/guanylate cyclase domain-containing protein</fullName>
    </submittedName>
</protein>
<proteinExistence type="inferred from homology"/>
<keyword evidence="3" id="KW-1185">Reference proteome</keyword>
<name>A0A4Y8KIE2_9MICO</name>
<reference evidence="2 3" key="1">
    <citation type="submission" date="2019-03" db="EMBL/GenBank/DDBJ databases">
        <title>Genomics of glacier-inhabiting Cryobacterium strains.</title>
        <authorList>
            <person name="Liu Q."/>
            <person name="Xin Y.-H."/>
        </authorList>
    </citation>
    <scope>NUCLEOTIDE SEQUENCE [LARGE SCALE GENOMIC DNA]</scope>
    <source>
        <strain evidence="2 3">CGMCC 1.4292</strain>
    </source>
</reference>
<dbReference type="PANTHER" id="PTHR43081">
    <property type="entry name" value="ADENYLATE CYCLASE, TERMINAL-DIFFERENTIATION SPECIFIC-RELATED"/>
    <property type="match status" value="1"/>
</dbReference>
<dbReference type="AlphaFoldDB" id="A0A4Y8KIE2"/>
<sequence length="609" mass="63656">MTPSHDVTPSTGTTGGRARVTRLGARWAPLVVGFAVALLAALAALGGIGESAVRHASDLLWTDGSADARVVVVAVDEASVAARGEWPWSDDVQASLLRMISAAGPAVVAVDIVASASDVAVAEALSSGPFVAAQDFSAASTFRSRWLQVSGGSTLPQAVLANATGVGHAVVLADSDGVLRSLPAFVETSDGEFVPALAVRTVDALDGVIDPVIVRPSAVQVGAETIPVESDSALRIHWTDDTAIVSAEDVLAGAVDDQLRNAIVVLGVTEGGVGDRHITPLQPGVTTPGVIVQAQAISTILQNAWVVPYWPWVTGVAVLVFGLPVAFAARRLHLWWAVLVAFGSILIVTAVGLVLFQLFGWLPDFVRIPIGILAAGVVSLGVRAIAEQRDRQTAERLFSRYVPRDVALALLREGRGEGAGAGERLTVGILFCDLRSFTPMAASLDPGDVQRVLDIFYDYVCERVFAHEGTVMQFVGDEVFSVFGAPRILEDPIRDAREASSNLLVDLPSLAASLDAAGLPRIEFGMGLHAGLVVASHVGPADRRQYSVIGDPINVGSRLCGLARGGQVVASEEAAGSAEWLHGSRETVLVKGIDRPLSVIRVQATNVSP</sequence>
<evidence type="ECO:0000313" key="3">
    <source>
        <dbReference type="Proteomes" id="UP000298218"/>
    </source>
</evidence>
<dbReference type="SMART" id="SM01080">
    <property type="entry name" value="CHASE2"/>
    <property type="match status" value="1"/>
</dbReference>
<comment type="similarity">
    <text evidence="1">Belongs to the adenylyl cyclase class-3 family.</text>
</comment>
<dbReference type="Pfam" id="PF00211">
    <property type="entry name" value="Guanylate_cyc"/>
    <property type="match status" value="1"/>
</dbReference>